<dbReference type="Proteomes" id="UP000235371">
    <property type="component" value="Unassembled WGS sequence"/>
</dbReference>
<dbReference type="EMBL" id="KZ613746">
    <property type="protein sequence ID" value="PMD65281.1"/>
    <property type="molecule type" value="Genomic_DNA"/>
</dbReference>
<keyword evidence="2" id="KW-1185">Reference proteome</keyword>
<dbReference type="GeneID" id="36578858"/>
<reference evidence="1 2" key="1">
    <citation type="submission" date="2016-04" db="EMBL/GenBank/DDBJ databases">
        <title>A degradative enzymes factory behind the ericoid mycorrhizal symbiosis.</title>
        <authorList>
            <consortium name="DOE Joint Genome Institute"/>
            <person name="Martino E."/>
            <person name="Morin E."/>
            <person name="Grelet G."/>
            <person name="Kuo A."/>
            <person name="Kohler A."/>
            <person name="Daghino S."/>
            <person name="Barry K."/>
            <person name="Choi C."/>
            <person name="Cichocki N."/>
            <person name="Clum A."/>
            <person name="Copeland A."/>
            <person name="Hainaut M."/>
            <person name="Haridas S."/>
            <person name="Labutti K."/>
            <person name="Lindquist E."/>
            <person name="Lipzen A."/>
            <person name="Khouja H.-R."/>
            <person name="Murat C."/>
            <person name="Ohm R."/>
            <person name="Olson A."/>
            <person name="Spatafora J."/>
            <person name="Veneault-Fourrey C."/>
            <person name="Henrissat B."/>
            <person name="Grigoriev I."/>
            <person name="Martin F."/>
            <person name="Perotto S."/>
        </authorList>
    </citation>
    <scope>NUCLEOTIDE SEQUENCE [LARGE SCALE GENOMIC DNA]</scope>
    <source>
        <strain evidence="1 2">E</strain>
    </source>
</reference>
<protein>
    <submittedName>
        <fullName evidence="1">Uncharacterized protein</fullName>
    </submittedName>
</protein>
<sequence>MDGFRSYGRVGVTQRVSCVVSVLFAYVGPVSHPVRSRAKVGHTISYSKGVSHYPNFAVRCQVPPSQAFEWQAVRVFGSLMAPADRFGDILRTLCYLCSGPCDSVGNNQAISASQLDVSPSPLPPATIVKRAKQGYRVLVSPYQKHDVDVEMQISLASYAYFVFSRRGHSALLGRARSASSDTRRLRASEPVREAP</sequence>
<dbReference type="AlphaFoldDB" id="A0A2J6TQI5"/>
<proteinExistence type="predicted"/>
<accession>A0A2J6TQI5</accession>
<name>A0A2J6TQI5_9HELO</name>
<gene>
    <name evidence="1" type="ORF">K444DRAFT_176474</name>
</gene>
<dbReference type="RefSeq" id="XP_024742185.1">
    <property type="nucleotide sequence ID" value="XM_024870776.1"/>
</dbReference>
<organism evidence="1 2">
    <name type="scientific">Hyaloscypha bicolor E</name>
    <dbReference type="NCBI Taxonomy" id="1095630"/>
    <lineage>
        <taxon>Eukaryota</taxon>
        <taxon>Fungi</taxon>
        <taxon>Dikarya</taxon>
        <taxon>Ascomycota</taxon>
        <taxon>Pezizomycotina</taxon>
        <taxon>Leotiomycetes</taxon>
        <taxon>Helotiales</taxon>
        <taxon>Hyaloscyphaceae</taxon>
        <taxon>Hyaloscypha</taxon>
        <taxon>Hyaloscypha bicolor</taxon>
    </lineage>
</organism>
<evidence type="ECO:0000313" key="1">
    <source>
        <dbReference type="EMBL" id="PMD65281.1"/>
    </source>
</evidence>
<evidence type="ECO:0000313" key="2">
    <source>
        <dbReference type="Proteomes" id="UP000235371"/>
    </source>
</evidence>
<dbReference type="InParanoid" id="A0A2J6TQI5"/>